<dbReference type="Pfam" id="PF13193">
    <property type="entry name" value="AMP-binding_C"/>
    <property type="match status" value="1"/>
</dbReference>
<dbReference type="Pfam" id="PF18563">
    <property type="entry name" value="TubC_N"/>
    <property type="match status" value="1"/>
</dbReference>
<evidence type="ECO:0000256" key="3">
    <source>
        <dbReference type="ARBA" id="ARBA00007380"/>
    </source>
</evidence>
<dbReference type="GO" id="GO:0005737">
    <property type="term" value="C:cytoplasm"/>
    <property type="evidence" value="ECO:0007669"/>
    <property type="project" value="TreeGrafter"/>
</dbReference>
<dbReference type="InterPro" id="IPR057737">
    <property type="entry name" value="Condensation_MtbB-like"/>
</dbReference>
<dbReference type="PROSITE" id="PS00012">
    <property type="entry name" value="PHOSPHOPANTETHEINE"/>
    <property type="match status" value="1"/>
</dbReference>
<dbReference type="Proteomes" id="UP000198420">
    <property type="component" value="Unassembled WGS sequence"/>
</dbReference>
<dbReference type="Pfam" id="PF00501">
    <property type="entry name" value="AMP-binding"/>
    <property type="match status" value="1"/>
</dbReference>
<evidence type="ECO:0000313" key="10">
    <source>
        <dbReference type="EMBL" id="SNR59781.1"/>
    </source>
</evidence>
<dbReference type="Gene3D" id="1.10.10.1830">
    <property type="entry name" value="Non-ribosomal peptide synthase, adenylation domain"/>
    <property type="match status" value="1"/>
</dbReference>
<dbReference type="AlphaFoldDB" id="A0A238XMI7"/>
<dbReference type="PANTHER" id="PTHR45527:SF10">
    <property type="entry name" value="PYOCHELIN SYNTHASE PCHF"/>
    <property type="match status" value="1"/>
</dbReference>
<dbReference type="InterPro" id="IPR009081">
    <property type="entry name" value="PP-bd_ACP"/>
</dbReference>
<keyword evidence="6" id="KW-0597">Phosphoprotein</keyword>
<dbReference type="Gene3D" id="3.40.50.980">
    <property type="match status" value="2"/>
</dbReference>
<keyword evidence="7" id="KW-0436">Ligase</keyword>
<dbReference type="Pfam" id="PF00550">
    <property type="entry name" value="PP-binding"/>
    <property type="match status" value="1"/>
</dbReference>
<evidence type="ECO:0000256" key="6">
    <source>
        <dbReference type="ARBA" id="ARBA00022553"/>
    </source>
</evidence>
<name>A0A238XMI7_9ACTN</name>
<dbReference type="NCBIfam" id="TIGR01733">
    <property type="entry name" value="AA-adenyl-dom"/>
    <property type="match status" value="1"/>
</dbReference>
<dbReference type="InterPro" id="IPR041464">
    <property type="entry name" value="TubC_N"/>
</dbReference>
<dbReference type="InterPro" id="IPR006162">
    <property type="entry name" value="Ppantetheine_attach_site"/>
</dbReference>
<dbReference type="GO" id="GO:0008610">
    <property type="term" value="P:lipid biosynthetic process"/>
    <property type="evidence" value="ECO:0007669"/>
    <property type="project" value="UniProtKB-ARBA"/>
</dbReference>
<evidence type="ECO:0000256" key="5">
    <source>
        <dbReference type="ARBA" id="ARBA00022450"/>
    </source>
</evidence>
<dbReference type="Gene3D" id="3.30.300.30">
    <property type="match status" value="1"/>
</dbReference>
<dbReference type="InterPro" id="IPR020845">
    <property type="entry name" value="AMP-binding_CS"/>
</dbReference>
<dbReference type="Gene3D" id="2.30.38.10">
    <property type="entry name" value="Luciferase, Domain 3"/>
    <property type="match status" value="1"/>
</dbReference>
<evidence type="ECO:0000256" key="7">
    <source>
        <dbReference type="ARBA" id="ARBA00022598"/>
    </source>
</evidence>
<dbReference type="CDD" id="cd19535">
    <property type="entry name" value="Cyc_NRPS"/>
    <property type="match status" value="1"/>
</dbReference>
<dbReference type="InterPro" id="IPR000873">
    <property type="entry name" value="AMP-dep_synth/lig_dom"/>
</dbReference>
<dbReference type="InterPro" id="IPR023213">
    <property type="entry name" value="CAT-like_dom_sf"/>
</dbReference>
<dbReference type="FunFam" id="3.40.50.980:FF:000001">
    <property type="entry name" value="Non-ribosomal peptide synthetase"/>
    <property type="match status" value="1"/>
</dbReference>
<dbReference type="InterPro" id="IPR010071">
    <property type="entry name" value="AA_adenyl_dom"/>
</dbReference>
<dbReference type="InterPro" id="IPR045851">
    <property type="entry name" value="AMP-bd_C_sf"/>
</dbReference>
<evidence type="ECO:0000256" key="4">
    <source>
        <dbReference type="ARBA" id="ARBA00016743"/>
    </source>
</evidence>
<comment type="cofactor">
    <cofactor evidence="1">
        <name>pantetheine 4'-phosphate</name>
        <dbReference type="ChEBI" id="CHEBI:47942"/>
    </cofactor>
</comment>
<dbReference type="GO" id="GO:0043041">
    <property type="term" value="P:amino acid activation for nonribosomal peptide biosynthetic process"/>
    <property type="evidence" value="ECO:0007669"/>
    <property type="project" value="TreeGrafter"/>
</dbReference>
<dbReference type="RefSeq" id="WP_089312068.1">
    <property type="nucleotide sequence ID" value="NZ_FZNP01000004.1"/>
</dbReference>
<keyword evidence="5" id="KW-0596">Phosphopantetheine</keyword>
<dbReference type="SUPFAM" id="SSF56801">
    <property type="entry name" value="Acetyl-CoA synthetase-like"/>
    <property type="match status" value="1"/>
</dbReference>
<reference evidence="11" key="1">
    <citation type="submission" date="2017-06" db="EMBL/GenBank/DDBJ databases">
        <authorList>
            <person name="Varghese N."/>
            <person name="Submissions S."/>
        </authorList>
    </citation>
    <scope>NUCLEOTIDE SEQUENCE [LARGE SCALE GENOMIC DNA]</scope>
    <source>
        <strain evidence="11">DSM 44485</strain>
    </source>
</reference>
<dbReference type="Gene3D" id="1.10.1200.10">
    <property type="entry name" value="ACP-like"/>
    <property type="match status" value="1"/>
</dbReference>
<dbReference type="GO" id="GO:0016874">
    <property type="term" value="F:ligase activity"/>
    <property type="evidence" value="ECO:0007669"/>
    <property type="project" value="UniProtKB-KW"/>
</dbReference>
<dbReference type="PROSITE" id="PS50075">
    <property type="entry name" value="CARRIER"/>
    <property type="match status" value="1"/>
</dbReference>
<dbReference type="Gene3D" id="3.30.559.10">
    <property type="entry name" value="Chloramphenicol acetyltransferase-like domain"/>
    <property type="match status" value="1"/>
</dbReference>
<dbReference type="InterPro" id="IPR036736">
    <property type="entry name" value="ACP-like_sf"/>
</dbReference>
<gene>
    <name evidence="10" type="ORF">SAMN06265355_104468</name>
</gene>
<evidence type="ECO:0000256" key="2">
    <source>
        <dbReference type="ARBA" id="ARBA00005102"/>
    </source>
</evidence>
<evidence type="ECO:0000256" key="1">
    <source>
        <dbReference type="ARBA" id="ARBA00001957"/>
    </source>
</evidence>
<proteinExistence type="inferred from homology"/>
<dbReference type="Pfam" id="PF00668">
    <property type="entry name" value="Condensation"/>
    <property type="match status" value="1"/>
</dbReference>
<dbReference type="OrthoDB" id="2472181at2"/>
<evidence type="ECO:0000256" key="8">
    <source>
        <dbReference type="ARBA" id="ARBA00033440"/>
    </source>
</evidence>
<organism evidence="10 11">
    <name type="scientific">Actinomadura mexicana</name>
    <dbReference type="NCBI Taxonomy" id="134959"/>
    <lineage>
        <taxon>Bacteria</taxon>
        <taxon>Bacillati</taxon>
        <taxon>Actinomycetota</taxon>
        <taxon>Actinomycetes</taxon>
        <taxon>Streptosporangiales</taxon>
        <taxon>Thermomonosporaceae</taxon>
        <taxon>Actinomadura</taxon>
    </lineage>
</organism>
<dbReference type="FunFam" id="3.30.559.30:FF:000006">
    <property type="entry name" value="Yersiniabactin polyketide/non-ribosomal peptide synthetase"/>
    <property type="match status" value="1"/>
</dbReference>
<dbReference type="Gene3D" id="3.30.559.30">
    <property type="entry name" value="Nonribosomal peptide synthetase, condensation domain"/>
    <property type="match status" value="1"/>
</dbReference>
<dbReference type="PANTHER" id="PTHR45527">
    <property type="entry name" value="NONRIBOSOMAL PEPTIDE SYNTHETASE"/>
    <property type="match status" value="1"/>
</dbReference>
<comment type="pathway">
    <text evidence="2">Siderophore biosynthesis; mycobactin biosynthesis.</text>
</comment>
<dbReference type="FunFam" id="3.40.50.12780:FF:000012">
    <property type="entry name" value="Non-ribosomal peptide synthetase"/>
    <property type="match status" value="1"/>
</dbReference>
<sequence length="1126" mass="125277">MTLDFFAELHRRGVRLRLADGRLHVTARPGALTPELREELKLRRDELAEALARSGDVGERAVIEPRPGEWHEPFPLTDIQHAYWVGRTGAVELGGNSTHGYIEFDVADLDVPRLSAGLDKVVQRHGMLRAIVQPDGRQRILPEVPPYEIAVTDLSGMGTAEQEAGIARIRGELTHQVLPADRWPLFEVRATRLGDRRWRLHLSVDMLIIDGFSMGVLQRDWYRFYTRPDSAPDPVEVSFRDFVLADQDQRGGRRHAADKQYWLDRLDLLPAAPELPTAAQPGQLFRPRFTGHRERYPRDRWSALKEAARRRGVTPSAVLISAFADVLRLWSKRPDFTLNLTLFNRPPLHPQITEVIGDFTSTVLLEARAERDDSFTTRTGRLHRQLMDDLGHSSYSGVQLLRERARRLGGRPGAAMPVVFTSMIGFEPDGGPAETASLFGDVAYSMSQTPQVWLDHQVREDRGDLLISWDFVEQIFPAGMVGEMFAAHRSCLDRLSGDEGAWDRRELVTLPRSQAEERRRANDTATAVPERTLCDLVGERARRSPDSIAVIAADGRRTYRELIDEAHRLAHVLQSLGAAPDTLVGIVMPKGCEQVAAVLGVTRSGAAYLPVEPRWPAARREQVLRQGEVRVVVTTPRLREEMDWPDGITLVTLADAEVRGAESTEPAAGPRPQDLAYVIFTSGSTGRPKGVMIDHRAAANTVQDLNTRYRVCEGDRVLGLSALSFDLSVFDVFGLLAAGGAVVLPDPDRAQEPGHWSDLVDRHQVTLWNTVPALMRAWIDAHEPGGRAPGRKLRLVMMSGDWIPVSLPDRIRAIYPAAEVMSLGGATEASIWSVHYPIHEVDPEWSRIPYGKPLANQTLHVYNAWLEPSPLWVTGEIYIGGTGVARGYWADPQRTAERFIVHPATGARLYRTGDLGRYLPGGDIEFLGREDSQIKLNGYRIELGEIAAALRYRPGVRDAIAAVDTNPRTGRRQLVAYVVPAEGGPASGRPHPDAEALRTALEGILPEYMVPRHYLVIQKVPLSANGKVDTSALPAPADRPATEKRTAPRDDLERKLLEFWQEVLQRDDFGIEDNFFELGGDSLHAIGVLERIGKEFGTEESQDDGLRRLFDNPTVGRLAAAMRGDG</sequence>
<dbReference type="InterPro" id="IPR025110">
    <property type="entry name" value="AMP-bd_C"/>
</dbReference>
<accession>A0A238XMI7</accession>
<feature type="domain" description="Carrier" evidence="9">
    <location>
        <begin position="1047"/>
        <end position="1126"/>
    </location>
</feature>
<dbReference type="GO" id="GO:0044550">
    <property type="term" value="P:secondary metabolite biosynthetic process"/>
    <property type="evidence" value="ECO:0007669"/>
    <property type="project" value="TreeGrafter"/>
</dbReference>
<dbReference type="SUPFAM" id="SSF52777">
    <property type="entry name" value="CoA-dependent acyltransferases"/>
    <property type="match status" value="2"/>
</dbReference>
<dbReference type="CDD" id="cd12114">
    <property type="entry name" value="A_NRPS_TlmIV_like"/>
    <property type="match status" value="1"/>
</dbReference>
<dbReference type="GO" id="GO:0031177">
    <property type="term" value="F:phosphopantetheine binding"/>
    <property type="evidence" value="ECO:0007669"/>
    <property type="project" value="TreeGrafter"/>
</dbReference>
<dbReference type="InterPro" id="IPR044894">
    <property type="entry name" value="TubC_N_sf"/>
</dbReference>
<evidence type="ECO:0000313" key="11">
    <source>
        <dbReference type="Proteomes" id="UP000198420"/>
    </source>
</evidence>
<evidence type="ECO:0000259" key="9">
    <source>
        <dbReference type="PROSITE" id="PS50075"/>
    </source>
</evidence>
<dbReference type="SUPFAM" id="SSF47336">
    <property type="entry name" value="ACP-like"/>
    <property type="match status" value="1"/>
</dbReference>
<protein>
    <recommendedName>
        <fullName evidence="4">Phenyloxazoline synthase MbtB</fullName>
    </recommendedName>
    <alternativeName>
        <fullName evidence="8">Mycobactin synthetase protein B</fullName>
    </alternativeName>
</protein>
<dbReference type="EMBL" id="FZNP01000004">
    <property type="protein sequence ID" value="SNR59781.1"/>
    <property type="molecule type" value="Genomic_DNA"/>
</dbReference>
<dbReference type="InterPro" id="IPR001242">
    <property type="entry name" value="Condensation_dom"/>
</dbReference>
<dbReference type="FunFam" id="3.30.559.10:FF:000023">
    <property type="entry name" value="Non-ribosomal peptide synthetase"/>
    <property type="match status" value="1"/>
</dbReference>
<keyword evidence="11" id="KW-1185">Reference proteome</keyword>
<comment type="similarity">
    <text evidence="3">Belongs to the ATP-dependent AMP-binding enzyme family. MbtB subfamily.</text>
</comment>
<dbReference type="PROSITE" id="PS00455">
    <property type="entry name" value="AMP_BINDING"/>
    <property type="match status" value="1"/>
</dbReference>